<keyword evidence="4" id="KW-0238">DNA-binding</keyword>
<evidence type="ECO:0000256" key="5">
    <source>
        <dbReference type="ARBA" id="ARBA00023163"/>
    </source>
</evidence>
<keyword evidence="3" id="KW-0805">Transcription regulation</keyword>
<feature type="region of interest" description="Disordered" evidence="7">
    <location>
        <begin position="252"/>
        <end position="271"/>
    </location>
</feature>
<gene>
    <name evidence="10" type="ORF">CFOL_v3_20958</name>
</gene>
<dbReference type="EMBL" id="BDDD01001633">
    <property type="protein sequence ID" value="GAV77487.1"/>
    <property type="molecule type" value="Genomic_DNA"/>
</dbReference>
<dbReference type="InterPro" id="IPR017887">
    <property type="entry name" value="TF_TCP_subgr"/>
</dbReference>
<dbReference type="PROSITE" id="PS51369">
    <property type="entry name" value="TCP"/>
    <property type="match status" value="1"/>
</dbReference>
<dbReference type="GO" id="GO:0043565">
    <property type="term" value="F:sequence-specific DNA binding"/>
    <property type="evidence" value="ECO:0007669"/>
    <property type="project" value="TreeGrafter"/>
</dbReference>
<accession>A0A1Q3CB77</accession>
<evidence type="ECO:0000256" key="3">
    <source>
        <dbReference type="ARBA" id="ARBA00023015"/>
    </source>
</evidence>
<evidence type="ECO:0000259" key="9">
    <source>
        <dbReference type="PROSITE" id="PS51370"/>
    </source>
</evidence>
<evidence type="ECO:0000313" key="10">
    <source>
        <dbReference type="EMBL" id="GAV77487.1"/>
    </source>
</evidence>
<dbReference type="GO" id="GO:0003700">
    <property type="term" value="F:DNA-binding transcription factor activity"/>
    <property type="evidence" value="ECO:0007669"/>
    <property type="project" value="InterPro"/>
</dbReference>
<feature type="compositionally biased region" description="Basic residues" evidence="7">
    <location>
        <begin position="116"/>
        <end position="128"/>
    </location>
</feature>
<feature type="region of interest" description="Disordered" evidence="7">
    <location>
        <begin position="22"/>
        <end position="47"/>
    </location>
</feature>
<keyword evidence="11" id="KW-1185">Reference proteome</keyword>
<evidence type="ECO:0000259" key="8">
    <source>
        <dbReference type="PROSITE" id="PS51369"/>
    </source>
</evidence>
<dbReference type="STRING" id="3775.A0A1Q3CB77"/>
<dbReference type="GO" id="GO:2000032">
    <property type="term" value="P:regulation of secondary shoot formation"/>
    <property type="evidence" value="ECO:0007669"/>
    <property type="project" value="TreeGrafter"/>
</dbReference>
<proteinExistence type="predicted"/>
<evidence type="ECO:0000256" key="2">
    <source>
        <dbReference type="ARBA" id="ARBA00022473"/>
    </source>
</evidence>
<feature type="compositionally biased region" description="Polar residues" evidence="7">
    <location>
        <begin position="22"/>
        <end position="33"/>
    </location>
</feature>
<protein>
    <submittedName>
        <fullName evidence="10">TCP domain-containing protein</fullName>
    </submittedName>
</protein>
<feature type="region of interest" description="Disordered" evidence="7">
    <location>
        <begin position="214"/>
        <end position="238"/>
    </location>
</feature>
<dbReference type="InterPro" id="IPR017888">
    <property type="entry name" value="CYC/TB1_R_domain"/>
</dbReference>
<dbReference type="Proteomes" id="UP000187406">
    <property type="component" value="Unassembled WGS sequence"/>
</dbReference>
<dbReference type="AlphaFoldDB" id="A0A1Q3CB77"/>
<evidence type="ECO:0000256" key="7">
    <source>
        <dbReference type="SAM" id="MobiDB-lite"/>
    </source>
</evidence>
<dbReference type="OrthoDB" id="1896834at2759"/>
<comment type="subcellular location">
    <subcellularLocation>
        <location evidence="1">Nucleus</location>
    </subcellularLocation>
</comment>
<evidence type="ECO:0000256" key="4">
    <source>
        <dbReference type="ARBA" id="ARBA00023125"/>
    </source>
</evidence>
<feature type="compositionally biased region" description="Basic residues" evidence="7">
    <location>
        <begin position="92"/>
        <end position="106"/>
    </location>
</feature>
<evidence type="ECO:0000256" key="6">
    <source>
        <dbReference type="ARBA" id="ARBA00023242"/>
    </source>
</evidence>
<organism evidence="10 11">
    <name type="scientific">Cephalotus follicularis</name>
    <name type="common">Albany pitcher plant</name>
    <dbReference type="NCBI Taxonomy" id="3775"/>
    <lineage>
        <taxon>Eukaryota</taxon>
        <taxon>Viridiplantae</taxon>
        <taxon>Streptophyta</taxon>
        <taxon>Embryophyta</taxon>
        <taxon>Tracheophyta</taxon>
        <taxon>Spermatophyta</taxon>
        <taxon>Magnoliopsida</taxon>
        <taxon>eudicotyledons</taxon>
        <taxon>Gunneridae</taxon>
        <taxon>Pentapetalae</taxon>
        <taxon>rosids</taxon>
        <taxon>fabids</taxon>
        <taxon>Oxalidales</taxon>
        <taxon>Cephalotaceae</taxon>
        <taxon>Cephalotus</taxon>
    </lineage>
</organism>
<keyword evidence="5" id="KW-0804">Transcription</keyword>
<reference evidence="11" key="1">
    <citation type="submission" date="2016-04" db="EMBL/GenBank/DDBJ databases">
        <title>Cephalotus genome sequencing.</title>
        <authorList>
            <person name="Fukushima K."/>
            <person name="Hasebe M."/>
            <person name="Fang X."/>
        </authorList>
    </citation>
    <scope>NUCLEOTIDE SEQUENCE [LARGE SCALE GENOMIC DNA]</scope>
    <source>
        <strain evidence="11">cv. St1</strain>
    </source>
</reference>
<name>A0A1Q3CB77_CEPFO</name>
<feature type="compositionally biased region" description="Basic residues" evidence="7">
    <location>
        <begin position="261"/>
        <end position="271"/>
    </location>
</feature>
<evidence type="ECO:0000256" key="1">
    <source>
        <dbReference type="ARBA" id="ARBA00004123"/>
    </source>
</evidence>
<feature type="region of interest" description="Disordered" evidence="7">
    <location>
        <begin position="65"/>
        <end position="135"/>
    </location>
</feature>
<evidence type="ECO:0000313" key="11">
    <source>
        <dbReference type="Proteomes" id="UP000187406"/>
    </source>
</evidence>
<dbReference type="InParanoid" id="A0A1Q3CB77"/>
<dbReference type="PROSITE" id="PS51370">
    <property type="entry name" value="R"/>
    <property type="match status" value="1"/>
</dbReference>
<dbReference type="Pfam" id="PF03634">
    <property type="entry name" value="TCP"/>
    <property type="match status" value="1"/>
</dbReference>
<feature type="domain" description="R" evidence="9">
    <location>
        <begin position="253"/>
        <end position="270"/>
    </location>
</feature>
<dbReference type="PANTHER" id="PTHR31072:SF87">
    <property type="entry name" value="TRANSCRIPTION FACTOR TCP12"/>
    <property type="match status" value="1"/>
</dbReference>
<keyword evidence="2" id="KW-0217">Developmental protein</keyword>
<sequence length="490" mass="54434">MFTSSTSSSNPFPFPNQIILESSFTGNENPSSTHQDHPSPFLNFPASFLDSDDNDGLIMSHFLQQQQQQQQEPQILGSSSNVAAGETQIKNAPRKRVTKITTKKKSSTVAEEAIPRKRTRSKDRHSKIHTAQGPRDRRMRLSLQIARKFFDLQDILGFDKASKTIEWLLSKSKAAIKELTVNFPVANYRCSGGGKSVSYTSESEVVSGVKEIEDTTGDQKGTTATGEPSMGVPMSTETKKWKSRKTVCNPVARASRDKARERARKRTKEKMKMKGFQSTKQCCNEVNPNEFETLGSSSFLDTGENLGQTFNNSSQKVVVGSEEEEHCPDLLLEHQMDSISTVVEKFLGIARSPISSSNFSYSQNFGASKGASSQEIYPAFTGNWDINNNDRAHYSYCAMTNKKPLTVNAQAHNRGAIFMTQEQNPSPVFMTNSNPQELTQSSVFSDSSNVQQQNSSSILMTNSNFGLQSHFVENQFSCNPIFANKYGSLY</sequence>
<comment type="caution">
    <text evidence="10">The sequence shown here is derived from an EMBL/GenBank/DDBJ whole genome shotgun (WGS) entry which is preliminary data.</text>
</comment>
<keyword evidence="6" id="KW-0539">Nucleus</keyword>
<feature type="domain" description="TCP" evidence="8">
    <location>
        <begin position="121"/>
        <end position="179"/>
    </location>
</feature>
<feature type="compositionally biased region" description="Polar residues" evidence="7">
    <location>
        <begin position="72"/>
        <end position="82"/>
    </location>
</feature>
<dbReference type="PANTHER" id="PTHR31072">
    <property type="entry name" value="TRANSCRIPTION FACTOR TCP4-RELATED"/>
    <property type="match status" value="1"/>
</dbReference>
<dbReference type="GO" id="GO:0005634">
    <property type="term" value="C:nucleus"/>
    <property type="evidence" value="ECO:0007669"/>
    <property type="project" value="UniProtKB-SubCell"/>
</dbReference>
<dbReference type="InterPro" id="IPR005333">
    <property type="entry name" value="Transcription_factor_TCP"/>
</dbReference>